<name>A0A821TKJ1_9NEOP</name>
<evidence type="ECO:0000313" key="3">
    <source>
        <dbReference type="Proteomes" id="UP000663880"/>
    </source>
</evidence>
<dbReference type="AlphaFoldDB" id="A0A821TKJ1"/>
<comment type="caution">
    <text evidence="2">The sequence shown here is derived from an EMBL/GenBank/DDBJ whole genome shotgun (WGS) entry which is preliminary data.</text>
</comment>
<gene>
    <name evidence="2" type="ORF">PMACD_LOCUS9039</name>
</gene>
<keyword evidence="3" id="KW-1185">Reference proteome</keyword>
<evidence type="ECO:0000313" key="2">
    <source>
        <dbReference type="EMBL" id="CAF4874410.1"/>
    </source>
</evidence>
<organism evidence="2 3">
    <name type="scientific">Pieris macdunnoughi</name>
    <dbReference type="NCBI Taxonomy" id="345717"/>
    <lineage>
        <taxon>Eukaryota</taxon>
        <taxon>Metazoa</taxon>
        <taxon>Ecdysozoa</taxon>
        <taxon>Arthropoda</taxon>
        <taxon>Hexapoda</taxon>
        <taxon>Insecta</taxon>
        <taxon>Pterygota</taxon>
        <taxon>Neoptera</taxon>
        <taxon>Endopterygota</taxon>
        <taxon>Lepidoptera</taxon>
        <taxon>Glossata</taxon>
        <taxon>Ditrysia</taxon>
        <taxon>Papilionoidea</taxon>
        <taxon>Pieridae</taxon>
        <taxon>Pierinae</taxon>
        <taxon>Pieris</taxon>
    </lineage>
</organism>
<protein>
    <submittedName>
        <fullName evidence="2">Uncharacterized protein</fullName>
    </submittedName>
</protein>
<evidence type="ECO:0000256" key="1">
    <source>
        <dbReference type="SAM" id="MobiDB-lite"/>
    </source>
</evidence>
<feature type="compositionally biased region" description="Basic and acidic residues" evidence="1">
    <location>
        <begin position="15"/>
        <end position="33"/>
    </location>
</feature>
<reference evidence="2" key="1">
    <citation type="submission" date="2021-02" db="EMBL/GenBank/DDBJ databases">
        <authorList>
            <person name="Steward A R."/>
        </authorList>
    </citation>
    <scope>NUCLEOTIDE SEQUENCE</scope>
</reference>
<dbReference type="Proteomes" id="UP000663880">
    <property type="component" value="Unassembled WGS sequence"/>
</dbReference>
<proteinExistence type="predicted"/>
<feature type="region of interest" description="Disordered" evidence="1">
    <location>
        <begin position="14"/>
        <end position="33"/>
    </location>
</feature>
<dbReference type="EMBL" id="CAJOBZ010000024">
    <property type="protein sequence ID" value="CAF4874410.1"/>
    <property type="molecule type" value="Genomic_DNA"/>
</dbReference>
<accession>A0A821TKJ1</accession>
<sequence>MPVAIWMENSIQSLGERRKREKPDMQTRETAEGRVVHRSYEEAKSAQVRNWREFYSKQGMWDSIYRIKRMEKKKRGHAIHGGSHLTEESAKLLAQTLFPDDTTGGKNDDYRSTGLPKSLAGEVVVMSVYSIQILFC</sequence>